<organism evidence="2 3">
    <name type="scientific">Apiosordaria backusii</name>
    <dbReference type="NCBI Taxonomy" id="314023"/>
    <lineage>
        <taxon>Eukaryota</taxon>
        <taxon>Fungi</taxon>
        <taxon>Dikarya</taxon>
        <taxon>Ascomycota</taxon>
        <taxon>Pezizomycotina</taxon>
        <taxon>Sordariomycetes</taxon>
        <taxon>Sordariomycetidae</taxon>
        <taxon>Sordariales</taxon>
        <taxon>Lasiosphaeriaceae</taxon>
        <taxon>Apiosordaria</taxon>
    </lineage>
</organism>
<dbReference type="EMBL" id="JAUKTV010000029">
    <property type="protein sequence ID" value="KAK0701354.1"/>
    <property type="molecule type" value="Genomic_DNA"/>
</dbReference>
<gene>
    <name evidence="2" type="ORF">B0T21DRAFT_417195</name>
</gene>
<dbReference type="Proteomes" id="UP001172159">
    <property type="component" value="Unassembled WGS sequence"/>
</dbReference>
<name>A0AA39ZPM3_9PEZI</name>
<comment type="caution">
    <text evidence="2">The sequence shown here is derived from an EMBL/GenBank/DDBJ whole genome shotgun (WGS) entry which is preliminary data.</text>
</comment>
<protein>
    <submittedName>
        <fullName evidence="2">Uncharacterized protein</fullName>
    </submittedName>
</protein>
<reference evidence="2" key="1">
    <citation type="submission" date="2023-06" db="EMBL/GenBank/DDBJ databases">
        <title>Genome-scale phylogeny and comparative genomics of the fungal order Sordariales.</title>
        <authorList>
            <consortium name="Lawrence Berkeley National Laboratory"/>
            <person name="Hensen N."/>
            <person name="Bonometti L."/>
            <person name="Westerberg I."/>
            <person name="Brannstrom I.O."/>
            <person name="Guillou S."/>
            <person name="Cros-Aarteil S."/>
            <person name="Calhoun S."/>
            <person name="Haridas S."/>
            <person name="Kuo A."/>
            <person name="Mondo S."/>
            <person name="Pangilinan J."/>
            <person name="Riley R."/>
            <person name="Labutti K."/>
            <person name="Andreopoulos B."/>
            <person name="Lipzen A."/>
            <person name="Chen C."/>
            <person name="Yanf M."/>
            <person name="Daum C."/>
            <person name="Ng V."/>
            <person name="Clum A."/>
            <person name="Steindorff A."/>
            <person name="Ohm R."/>
            <person name="Martin F."/>
            <person name="Silar P."/>
            <person name="Natvig D."/>
            <person name="Lalanne C."/>
            <person name="Gautier V."/>
            <person name="Ament-Velasquez S.L."/>
            <person name="Kruys A."/>
            <person name="Hutchinson M.I."/>
            <person name="Powell A.J."/>
            <person name="Barry K."/>
            <person name="Miller A.N."/>
            <person name="Grigoriev I.V."/>
            <person name="Debuchy R."/>
            <person name="Gladieux P."/>
            <person name="Thoren M.H."/>
            <person name="Johannesson H."/>
        </authorList>
    </citation>
    <scope>NUCLEOTIDE SEQUENCE</scope>
    <source>
        <strain evidence="2">CBS 540.89</strain>
    </source>
</reference>
<keyword evidence="3" id="KW-1185">Reference proteome</keyword>
<evidence type="ECO:0000313" key="3">
    <source>
        <dbReference type="Proteomes" id="UP001172159"/>
    </source>
</evidence>
<proteinExistence type="predicted"/>
<feature type="compositionally biased region" description="Acidic residues" evidence="1">
    <location>
        <begin position="30"/>
        <end position="41"/>
    </location>
</feature>
<sequence length="367" mass="40018">MVPSKVVRRPRKSAHRTAEKAAAAPNSADETVEDSSMEVDPPEASFEAAANGQPSFTSSSQDLATTSSAPTSFNTANAAVTPADPALSTAEVESDSEQVDDATFLANGLALMTVGARRCGADDAFKDFEKSMDYSVENMVNIGLVPGCTPKMSAFVLGSGIKAVDKRVEEDVDYLRERVANQQEALNDQAAIVRKQDQAIVKMQNQLKKQGELIQRLIDGNGNLGNSPEMMAEVSGFSNVTVKEKVFEAAIEKLDSRFTSIEELVNQAVLSGGNAQVDGPQLAARVKQIHDRERRGLINHIRTLVEGCVEEHERLEESFKQQIAEANTRMASFRNAHQTLRMHFIAWIQGGIEPEDMIERLRALSIV</sequence>
<accession>A0AA39ZPM3</accession>
<feature type="compositionally biased region" description="Basic residues" evidence="1">
    <location>
        <begin position="1"/>
        <end position="15"/>
    </location>
</feature>
<feature type="compositionally biased region" description="Polar residues" evidence="1">
    <location>
        <begin position="52"/>
        <end position="76"/>
    </location>
</feature>
<feature type="region of interest" description="Disordered" evidence="1">
    <location>
        <begin position="1"/>
        <end position="76"/>
    </location>
</feature>
<evidence type="ECO:0000313" key="2">
    <source>
        <dbReference type="EMBL" id="KAK0701354.1"/>
    </source>
</evidence>
<evidence type="ECO:0000256" key="1">
    <source>
        <dbReference type="SAM" id="MobiDB-lite"/>
    </source>
</evidence>
<dbReference type="AlphaFoldDB" id="A0AA39ZPM3"/>